<comment type="similarity">
    <text evidence="2">Belongs to the SRP receptor beta subunit family.</text>
</comment>
<dbReference type="CDD" id="cd04105">
    <property type="entry name" value="SR_beta"/>
    <property type="match status" value="1"/>
</dbReference>
<evidence type="ECO:0000256" key="7">
    <source>
        <dbReference type="ARBA" id="ARBA00022989"/>
    </source>
</evidence>
<keyword evidence="4 11" id="KW-0812">Transmembrane</keyword>
<organism evidence="12 13">
    <name type="scientific">Clavelina lepadiformis</name>
    <name type="common">Light-bulb sea squirt</name>
    <name type="synonym">Ascidia lepadiformis</name>
    <dbReference type="NCBI Taxonomy" id="159417"/>
    <lineage>
        <taxon>Eukaryota</taxon>
        <taxon>Metazoa</taxon>
        <taxon>Chordata</taxon>
        <taxon>Tunicata</taxon>
        <taxon>Ascidiacea</taxon>
        <taxon>Aplousobranchia</taxon>
        <taxon>Clavelinidae</taxon>
        <taxon>Clavelina</taxon>
    </lineage>
</organism>
<comment type="subcellular location">
    <subcellularLocation>
        <location evidence="1">Endoplasmic reticulum membrane</location>
        <topology evidence="1">Single-pass membrane protein</topology>
    </subcellularLocation>
</comment>
<reference evidence="12 13" key="1">
    <citation type="submission" date="2024-02" db="EMBL/GenBank/DDBJ databases">
        <authorList>
            <person name="Daric V."/>
            <person name="Darras S."/>
        </authorList>
    </citation>
    <scope>NUCLEOTIDE SEQUENCE [LARGE SCALE GENOMIC DNA]</scope>
</reference>
<evidence type="ECO:0000313" key="13">
    <source>
        <dbReference type="Proteomes" id="UP001642483"/>
    </source>
</evidence>
<sequence length="285" mass="31732">MPNMRVKQLLPPKPFEIFHMERSCCEVRLEMSSSIEYYNQLMKDAGVDGGVFAVLIGLFIVFCTAVLWRFITGSSSNRNGVLLIGLSDAGKTNLFSQLVSGTGRSTQTSLKENEASYAVEGAKRSESLTLLDLPGHEAIRQQFVEKFKDKARGIVYIVDSETFQKNIKDVAEFLFQILTDKSINKISPKVCIACNKQDKLMAKSKKVIQLQLEKELNTVRKTQSAALSSTSGSGDDNVYLGIKGEEFQFSHVKKFKLEFLECNAKSDDGAKSNIDEVKSWISSLV</sequence>
<dbReference type="PANTHER" id="PTHR45909:SF1">
    <property type="entry name" value="ADP-RIBOSYLATION FACTOR-RELATED PROTEIN 1"/>
    <property type="match status" value="1"/>
</dbReference>
<keyword evidence="8" id="KW-0342">GTP-binding</keyword>
<keyword evidence="9 11" id="KW-0472">Membrane</keyword>
<dbReference type="Gene3D" id="3.40.50.300">
    <property type="entry name" value="P-loop containing nucleotide triphosphate hydrolases"/>
    <property type="match status" value="1"/>
</dbReference>
<dbReference type="InterPro" id="IPR027417">
    <property type="entry name" value="P-loop_NTPase"/>
</dbReference>
<gene>
    <name evidence="12" type="ORF">CVLEPA_LOCUS32072</name>
</gene>
<keyword evidence="13" id="KW-1185">Reference proteome</keyword>
<proteinExistence type="inferred from homology"/>
<comment type="caution">
    <text evidence="12">The sequence shown here is derived from an EMBL/GenBank/DDBJ whole genome shotgun (WGS) entry which is preliminary data.</text>
</comment>
<accession>A0ABP0H3T6</accession>
<keyword evidence="6" id="KW-0256">Endoplasmic reticulum</keyword>
<dbReference type="InterPro" id="IPR019009">
    <property type="entry name" value="SRP_receptor_beta_su"/>
</dbReference>
<name>A0ABP0H3T6_CLALP</name>
<dbReference type="PANTHER" id="PTHR45909">
    <property type="entry name" value="ADP-RIBOSYLATION FACTOR-RELATED PROTEIN 1"/>
    <property type="match status" value="1"/>
</dbReference>
<evidence type="ECO:0000256" key="1">
    <source>
        <dbReference type="ARBA" id="ARBA00004389"/>
    </source>
</evidence>
<dbReference type="EMBL" id="CAWYQH010000174">
    <property type="protein sequence ID" value="CAK8698649.1"/>
    <property type="molecule type" value="Genomic_DNA"/>
</dbReference>
<evidence type="ECO:0000256" key="2">
    <source>
        <dbReference type="ARBA" id="ARBA00005619"/>
    </source>
</evidence>
<keyword evidence="10" id="KW-0675">Receptor</keyword>
<feature type="transmembrane region" description="Helical" evidence="11">
    <location>
        <begin position="51"/>
        <end position="71"/>
    </location>
</feature>
<evidence type="ECO:0000256" key="9">
    <source>
        <dbReference type="ARBA" id="ARBA00023136"/>
    </source>
</evidence>
<keyword evidence="5" id="KW-0547">Nucleotide-binding</keyword>
<protein>
    <recommendedName>
        <fullName evidence="3">Signal recognition particle receptor subunit beta</fullName>
    </recommendedName>
</protein>
<evidence type="ECO:0000256" key="6">
    <source>
        <dbReference type="ARBA" id="ARBA00022824"/>
    </source>
</evidence>
<dbReference type="SUPFAM" id="SSF52540">
    <property type="entry name" value="P-loop containing nucleoside triphosphate hydrolases"/>
    <property type="match status" value="1"/>
</dbReference>
<evidence type="ECO:0000256" key="4">
    <source>
        <dbReference type="ARBA" id="ARBA00022692"/>
    </source>
</evidence>
<evidence type="ECO:0000256" key="8">
    <source>
        <dbReference type="ARBA" id="ARBA00023134"/>
    </source>
</evidence>
<evidence type="ECO:0000256" key="11">
    <source>
        <dbReference type="SAM" id="Phobius"/>
    </source>
</evidence>
<evidence type="ECO:0000256" key="5">
    <source>
        <dbReference type="ARBA" id="ARBA00022741"/>
    </source>
</evidence>
<dbReference type="InterPro" id="IPR024156">
    <property type="entry name" value="Small_GTPase_ARF"/>
</dbReference>
<evidence type="ECO:0000256" key="10">
    <source>
        <dbReference type="ARBA" id="ARBA00023170"/>
    </source>
</evidence>
<keyword evidence="7 11" id="KW-1133">Transmembrane helix</keyword>
<evidence type="ECO:0000313" key="12">
    <source>
        <dbReference type="EMBL" id="CAK8698649.1"/>
    </source>
</evidence>
<dbReference type="Pfam" id="PF09439">
    <property type="entry name" value="SRPRB"/>
    <property type="match status" value="1"/>
</dbReference>
<evidence type="ECO:0000256" key="3">
    <source>
        <dbReference type="ARBA" id="ARBA00020256"/>
    </source>
</evidence>
<dbReference type="Proteomes" id="UP001642483">
    <property type="component" value="Unassembled WGS sequence"/>
</dbReference>